<dbReference type="PATRIC" id="fig|442.7.peg.3438"/>
<name>A0A149QS47_9PROT</name>
<evidence type="ECO:0000313" key="3">
    <source>
        <dbReference type="Proteomes" id="UP000075573"/>
    </source>
</evidence>
<proteinExistence type="predicted"/>
<reference evidence="2 3" key="1">
    <citation type="submission" date="2015-06" db="EMBL/GenBank/DDBJ databases">
        <title>Improved classification and identification of acetic acid bacteria using matrix-assisted laser desorption/ionization time-of-flight mass spectrometry; Gluconobacter nephelii and Gluconobacter uchimurae are later heterotypic synonyms of Gluconobacter japonicus and Gluconobacter oxydans, respectively.</title>
        <authorList>
            <person name="Li L."/>
            <person name="Cleenwerck I."/>
            <person name="De Vuyst L."/>
            <person name="Vandamme P."/>
        </authorList>
    </citation>
    <scope>NUCLEOTIDE SEQUENCE [LARGE SCALE GENOMIC DNA]</scope>
    <source>
        <strain evidence="2 3">LMG 1764</strain>
    </source>
</reference>
<organism evidence="2 3">
    <name type="scientific">Gluconobacter potus</name>
    <dbReference type="NCBI Taxonomy" id="2724927"/>
    <lineage>
        <taxon>Bacteria</taxon>
        <taxon>Pseudomonadati</taxon>
        <taxon>Pseudomonadota</taxon>
        <taxon>Alphaproteobacteria</taxon>
        <taxon>Acetobacterales</taxon>
        <taxon>Acetobacteraceae</taxon>
        <taxon>Gluconobacter</taxon>
    </lineage>
</organism>
<comment type="caution">
    <text evidence="2">The sequence shown here is derived from an EMBL/GenBank/DDBJ whole genome shotgun (WGS) entry which is preliminary data.</text>
</comment>
<dbReference type="Proteomes" id="UP000075573">
    <property type="component" value="Unassembled WGS sequence"/>
</dbReference>
<evidence type="ECO:0000313" key="2">
    <source>
        <dbReference type="EMBL" id="KXV00139.1"/>
    </source>
</evidence>
<feature type="region of interest" description="Disordered" evidence="1">
    <location>
        <begin position="54"/>
        <end position="80"/>
    </location>
</feature>
<dbReference type="EMBL" id="LHZB01000118">
    <property type="protein sequence ID" value="KXV00139.1"/>
    <property type="molecule type" value="Genomic_DNA"/>
</dbReference>
<protein>
    <submittedName>
        <fullName evidence="2">Uncharacterized protein</fullName>
    </submittedName>
</protein>
<dbReference type="AlphaFoldDB" id="A0A149QS47"/>
<sequence>MKVALMCLFGQTCLDDPLPDINDVDCIKALSRFPELKERFVKAPVQQVEVAVTPGVSPDMGQRPEPSVSPAPSPFMNNFP</sequence>
<evidence type="ECO:0000256" key="1">
    <source>
        <dbReference type="SAM" id="MobiDB-lite"/>
    </source>
</evidence>
<dbReference type="RefSeq" id="WP_062497432.1">
    <property type="nucleotide sequence ID" value="NZ_LHZB01000118.1"/>
</dbReference>
<accession>A0A149QS47</accession>
<gene>
    <name evidence="2" type="ORF">AD929_13105</name>
</gene>